<dbReference type="InterPro" id="IPR051016">
    <property type="entry name" value="Diverse_Substrate_AcTransf"/>
</dbReference>
<dbReference type="PANTHER" id="PTHR10545:SF29">
    <property type="entry name" value="GH14572P-RELATED"/>
    <property type="match status" value="1"/>
</dbReference>
<dbReference type="PROSITE" id="PS51186">
    <property type="entry name" value="GNAT"/>
    <property type="match status" value="1"/>
</dbReference>
<dbReference type="RefSeq" id="WP_346581667.1">
    <property type="nucleotide sequence ID" value="NZ_JBDJNQ010000007.1"/>
</dbReference>
<dbReference type="PANTHER" id="PTHR10545">
    <property type="entry name" value="DIAMINE N-ACETYLTRANSFERASE"/>
    <property type="match status" value="1"/>
</dbReference>
<dbReference type="CDD" id="cd04301">
    <property type="entry name" value="NAT_SF"/>
    <property type="match status" value="1"/>
</dbReference>
<dbReference type="Pfam" id="PF00583">
    <property type="entry name" value="Acetyltransf_1"/>
    <property type="match status" value="1"/>
</dbReference>
<name>A0ABV0BVE7_9SPHI</name>
<evidence type="ECO:0000313" key="5">
    <source>
        <dbReference type="Proteomes" id="UP001409291"/>
    </source>
</evidence>
<evidence type="ECO:0000256" key="2">
    <source>
        <dbReference type="ARBA" id="ARBA00023315"/>
    </source>
</evidence>
<gene>
    <name evidence="4" type="ORF">ABE541_15945</name>
</gene>
<sequence length="158" mass="18311">MNANHPEIKIRKAVAADSEKLWLLMKELAVFENYIESFAITPDIVLESGFKKSPPDFYAIVAEDGDSLVGMLVYYFLPYTAQNRPSIYLKELFVDTNYRGQKIGEQLMNALRIEAEQNNCAQIKWTVAPWNESGKKFYERLGANENTEWLNYEWNISK</sequence>
<evidence type="ECO:0000259" key="3">
    <source>
        <dbReference type="PROSITE" id="PS51186"/>
    </source>
</evidence>
<dbReference type="InterPro" id="IPR016181">
    <property type="entry name" value="Acyl_CoA_acyltransferase"/>
</dbReference>
<proteinExistence type="predicted"/>
<evidence type="ECO:0000256" key="1">
    <source>
        <dbReference type="ARBA" id="ARBA00022679"/>
    </source>
</evidence>
<evidence type="ECO:0000313" key="4">
    <source>
        <dbReference type="EMBL" id="MEN5378756.1"/>
    </source>
</evidence>
<dbReference type="Gene3D" id="3.40.630.30">
    <property type="match status" value="1"/>
</dbReference>
<reference evidence="4 5" key="1">
    <citation type="submission" date="2024-04" db="EMBL/GenBank/DDBJ databases">
        <title>WGS of bacteria from Torrens River.</title>
        <authorList>
            <person name="Wyrsch E.R."/>
            <person name="Drigo B."/>
        </authorList>
    </citation>
    <scope>NUCLEOTIDE SEQUENCE [LARGE SCALE GENOMIC DNA]</scope>
    <source>
        <strain evidence="4 5">TWI391</strain>
    </source>
</reference>
<organism evidence="4 5">
    <name type="scientific">Sphingobacterium kitahiroshimense</name>
    <dbReference type="NCBI Taxonomy" id="470446"/>
    <lineage>
        <taxon>Bacteria</taxon>
        <taxon>Pseudomonadati</taxon>
        <taxon>Bacteroidota</taxon>
        <taxon>Sphingobacteriia</taxon>
        <taxon>Sphingobacteriales</taxon>
        <taxon>Sphingobacteriaceae</taxon>
        <taxon>Sphingobacterium</taxon>
    </lineage>
</organism>
<keyword evidence="1" id="KW-0808">Transferase</keyword>
<dbReference type="EMBL" id="JBDJNQ010000007">
    <property type="protein sequence ID" value="MEN5378756.1"/>
    <property type="molecule type" value="Genomic_DNA"/>
</dbReference>
<comment type="caution">
    <text evidence="4">The sequence shown here is derived from an EMBL/GenBank/DDBJ whole genome shotgun (WGS) entry which is preliminary data.</text>
</comment>
<feature type="domain" description="N-acetyltransferase" evidence="3">
    <location>
        <begin position="8"/>
        <end position="158"/>
    </location>
</feature>
<dbReference type="Proteomes" id="UP001409291">
    <property type="component" value="Unassembled WGS sequence"/>
</dbReference>
<dbReference type="SUPFAM" id="SSF55729">
    <property type="entry name" value="Acyl-CoA N-acyltransferases (Nat)"/>
    <property type="match status" value="1"/>
</dbReference>
<keyword evidence="5" id="KW-1185">Reference proteome</keyword>
<protein>
    <submittedName>
        <fullName evidence="4">GNAT family N-acetyltransferase</fullName>
    </submittedName>
</protein>
<keyword evidence="2" id="KW-0012">Acyltransferase</keyword>
<accession>A0ABV0BVE7</accession>
<dbReference type="InterPro" id="IPR000182">
    <property type="entry name" value="GNAT_dom"/>
</dbReference>